<feature type="compositionally biased region" description="Polar residues" evidence="1">
    <location>
        <begin position="304"/>
        <end position="322"/>
    </location>
</feature>
<accession>A0ABR2KN71</accession>
<evidence type="ECO:0000256" key="1">
    <source>
        <dbReference type="SAM" id="MobiDB-lite"/>
    </source>
</evidence>
<sequence length="605" mass="69664">MSFVLPNWIPHDPSLLESCINEEMNRLNELQEEISKLESKSFNPFIFKSPNPDIKLPSPMTMKLLNTLIYKTKIVDYDYSYSIRQTQPPTIYIATAHEIHYFQAPIIKNNPPIKIPISDTEIKSIAIFSEMIIVLFTNNNICPYSLIEKIWKPPIQIGYTQPINFMKRIKNYIFLQTGLNNIFLFDSTNYQLIGSKTLNTKTILDSYFPTDSSDCYFKTIEKEVIVVDIESMRIIRTVSLADIFIYKLAIQSYGNFLFAYNDEITVQYDRTFKIAAQLDFGSTYMYAESDLIFFLSETNKSQFQNENDSQNANQTENQTQSNNKHHAEEDNYSEEEEDNDAIISLSIASIKTKEILATLSISKINIVSFKVIFTKLGERRIIIQGDDNSLSFWNFTFGDPQKDDHGSIVIQKIGEEDQKKQLQQYQQQQQQMKQIPYQNHSKVVVNRKASIIPPSAINNQTLTIINAPIQPVNQATSVHLPTTNENHNQFDSNPAQTLQMNHISTPKVRSNQFANNQIINNTKVVHTANNINNNENNNNKTVQIHIFNSISPSQGNPRSPQLNKAQNQQPRLQIPHQNQQPQQIQIQHQTHMQPQLQNSKPPEKK</sequence>
<comment type="caution">
    <text evidence="2">The sequence shown here is derived from an EMBL/GenBank/DDBJ whole genome shotgun (WGS) entry which is preliminary data.</text>
</comment>
<proteinExistence type="predicted"/>
<reference evidence="2 3" key="1">
    <citation type="submission" date="2024-04" db="EMBL/GenBank/DDBJ databases">
        <title>Tritrichomonas musculus Genome.</title>
        <authorList>
            <person name="Alves-Ferreira E."/>
            <person name="Grigg M."/>
            <person name="Lorenzi H."/>
            <person name="Galac M."/>
        </authorList>
    </citation>
    <scope>NUCLEOTIDE SEQUENCE [LARGE SCALE GENOMIC DNA]</scope>
    <source>
        <strain evidence="2 3">EAF2021</strain>
    </source>
</reference>
<dbReference type="InterPro" id="IPR036322">
    <property type="entry name" value="WD40_repeat_dom_sf"/>
</dbReference>
<evidence type="ECO:0008006" key="4">
    <source>
        <dbReference type="Google" id="ProtNLM"/>
    </source>
</evidence>
<dbReference type="EMBL" id="JAPFFF010000004">
    <property type="protein sequence ID" value="KAK8891872.1"/>
    <property type="molecule type" value="Genomic_DNA"/>
</dbReference>
<keyword evidence="3" id="KW-1185">Reference proteome</keyword>
<gene>
    <name evidence="2" type="ORF">M9Y10_029094</name>
</gene>
<feature type="compositionally biased region" description="Low complexity" evidence="1">
    <location>
        <begin position="573"/>
        <end position="597"/>
    </location>
</feature>
<dbReference type="Proteomes" id="UP001470230">
    <property type="component" value="Unassembled WGS sequence"/>
</dbReference>
<feature type="region of interest" description="Disordered" evidence="1">
    <location>
        <begin position="550"/>
        <end position="605"/>
    </location>
</feature>
<dbReference type="SUPFAM" id="SSF50978">
    <property type="entry name" value="WD40 repeat-like"/>
    <property type="match status" value="1"/>
</dbReference>
<protein>
    <recommendedName>
        <fullName evidence="4">BEACH domain-containing protein</fullName>
    </recommendedName>
</protein>
<name>A0ABR2KN71_9EUKA</name>
<evidence type="ECO:0000313" key="3">
    <source>
        <dbReference type="Proteomes" id="UP001470230"/>
    </source>
</evidence>
<feature type="region of interest" description="Disordered" evidence="1">
    <location>
        <begin position="304"/>
        <end position="337"/>
    </location>
</feature>
<feature type="compositionally biased region" description="Polar residues" evidence="1">
    <location>
        <begin position="550"/>
        <end position="571"/>
    </location>
</feature>
<organism evidence="2 3">
    <name type="scientific">Tritrichomonas musculus</name>
    <dbReference type="NCBI Taxonomy" id="1915356"/>
    <lineage>
        <taxon>Eukaryota</taxon>
        <taxon>Metamonada</taxon>
        <taxon>Parabasalia</taxon>
        <taxon>Tritrichomonadida</taxon>
        <taxon>Tritrichomonadidae</taxon>
        <taxon>Tritrichomonas</taxon>
    </lineage>
</organism>
<evidence type="ECO:0000313" key="2">
    <source>
        <dbReference type="EMBL" id="KAK8891872.1"/>
    </source>
</evidence>